<protein>
    <submittedName>
        <fullName evidence="2">Uncharacterized protein</fullName>
    </submittedName>
</protein>
<dbReference type="Proteomes" id="UP001595699">
    <property type="component" value="Unassembled WGS sequence"/>
</dbReference>
<dbReference type="PROSITE" id="PS51257">
    <property type="entry name" value="PROKAR_LIPOPROTEIN"/>
    <property type="match status" value="1"/>
</dbReference>
<dbReference type="RefSeq" id="WP_205120288.1">
    <property type="nucleotide sequence ID" value="NZ_JAFBCM010000001.1"/>
</dbReference>
<evidence type="ECO:0000313" key="3">
    <source>
        <dbReference type="Proteomes" id="UP001595699"/>
    </source>
</evidence>
<feature type="region of interest" description="Disordered" evidence="1">
    <location>
        <begin position="22"/>
        <end position="43"/>
    </location>
</feature>
<evidence type="ECO:0000313" key="2">
    <source>
        <dbReference type="EMBL" id="MFC3759877.1"/>
    </source>
</evidence>
<gene>
    <name evidence="2" type="ORF">ACFOUW_03440</name>
</gene>
<accession>A0ABV7Y4X3</accession>
<evidence type="ECO:0000256" key="1">
    <source>
        <dbReference type="SAM" id="MobiDB-lite"/>
    </source>
</evidence>
<keyword evidence="3" id="KW-1185">Reference proteome</keyword>
<dbReference type="EMBL" id="JBHRZH010000004">
    <property type="protein sequence ID" value="MFC3759877.1"/>
    <property type="molecule type" value="Genomic_DNA"/>
</dbReference>
<proteinExistence type="predicted"/>
<sequence length="208" mass="21864">MAYRLGAITLGVTLAVAGCVPQDHPAERRPTTPGVESSIEPLRTSPGQVVLRCRDAVASTTGDGGSRRGALVIDDVVIESWGPAGSPMSPAADVLTSVPSTDRRYFAKAPVQLPPASGPVSIRVIEPRGVTLGWVPGYLWTDPRRDYSLADYESRWVTFAGCGGAATYLGGVLSTESSTCATFEITTARRGRTRVVVALGQADCDASR</sequence>
<name>A0ABV7Y4X3_9ACTN</name>
<organism evidence="2 3">
    <name type="scientific">Tenggerimyces flavus</name>
    <dbReference type="NCBI Taxonomy" id="1708749"/>
    <lineage>
        <taxon>Bacteria</taxon>
        <taxon>Bacillati</taxon>
        <taxon>Actinomycetota</taxon>
        <taxon>Actinomycetes</taxon>
        <taxon>Propionibacteriales</taxon>
        <taxon>Nocardioidaceae</taxon>
        <taxon>Tenggerimyces</taxon>
    </lineage>
</organism>
<reference evidence="3" key="1">
    <citation type="journal article" date="2019" name="Int. J. Syst. Evol. Microbiol.">
        <title>The Global Catalogue of Microorganisms (GCM) 10K type strain sequencing project: providing services to taxonomists for standard genome sequencing and annotation.</title>
        <authorList>
            <consortium name="The Broad Institute Genomics Platform"/>
            <consortium name="The Broad Institute Genome Sequencing Center for Infectious Disease"/>
            <person name="Wu L."/>
            <person name="Ma J."/>
        </authorList>
    </citation>
    <scope>NUCLEOTIDE SEQUENCE [LARGE SCALE GENOMIC DNA]</scope>
    <source>
        <strain evidence="3">CGMCC 4.7241</strain>
    </source>
</reference>
<comment type="caution">
    <text evidence="2">The sequence shown here is derived from an EMBL/GenBank/DDBJ whole genome shotgun (WGS) entry which is preliminary data.</text>
</comment>